<feature type="compositionally biased region" description="Basic and acidic residues" evidence="9">
    <location>
        <begin position="1450"/>
        <end position="1460"/>
    </location>
</feature>
<feature type="region of interest" description="Disordered" evidence="9">
    <location>
        <begin position="1644"/>
        <end position="1664"/>
    </location>
</feature>
<feature type="domain" description="Ion transport" evidence="11">
    <location>
        <begin position="911"/>
        <end position="1152"/>
    </location>
</feature>
<keyword evidence="3 10" id="KW-0812">Transmembrane</keyword>
<comment type="catalytic activity">
    <reaction evidence="8">
        <text>Mg(2+)(in) = Mg(2+)(out)</text>
        <dbReference type="Rhea" id="RHEA:29827"/>
        <dbReference type="ChEBI" id="CHEBI:18420"/>
    </reaction>
</comment>
<feature type="compositionally biased region" description="Basic and acidic residues" evidence="9">
    <location>
        <begin position="508"/>
        <end position="519"/>
    </location>
</feature>
<feature type="region of interest" description="Disordered" evidence="9">
    <location>
        <begin position="1357"/>
        <end position="1389"/>
    </location>
</feature>
<keyword evidence="5" id="KW-0406">Ion transport</keyword>
<feature type="transmembrane region" description="Helical" evidence="10">
    <location>
        <begin position="997"/>
        <end position="1015"/>
    </location>
</feature>
<reference evidence="15 16" key="1">
    <citation type="submission" date="2024-09" db="EMBL/GenBank/DDBJ databases">
        <title>A chromosome-level genome assembly of Gray's grenadier anchovy, Coilia grayii.</title>
        <authorList>
            <person name="Fu Z."/>
        </authorList>
    </citation>
    <scope>NUCLEOTIDE SEQUENCE [LARGE SCALE GENOMIC DNA]</scope>
    <source>
        <strain evidence="15">G4</strain>
        <tissue evidence="15">Muscle</tissue>
    </source>
</reference>
<dbReference type="InterPro" id="IPR037162">
    <property type="entry name" value="TRPM_tetra_sf"/>
</dbReference>
<evidence type="ECO:0000256" key="9">
    <source>
        <dbReference type="SAM" id="MobiDB-lite"/>
    </source>
</evidence>
<keyword evidence="2" id="KW-0813">Transport</keyword>
<feature type="compositionally biased region" description="Basic residues" evidence="9">
    <location>
        <begin position="495"/>
        <end position="507"/>
    </location>
</feature>
<feature type="transmembrane region" description="Helical" evidence="10">
    <location>
        <begin position="1122"/>
        <end position="1148"/>
    </location>
</feature>
<feature type="domain" description="TRPM tetramerisation" evidence="12">
    <location>
        <begin position="1247"/>
        <end position="1302"/>
    </location>
</feature>
<evidence type="ECO:0000256" key="3">
    <source>
        <dbReference type="ARBA" id="ARBA00022692"/>
    </source>
</evidence>
<evidence type="ECO:0000256" key="10">
    <source>
        <dbReference type="SAM" id="Phobius"/>
    </source>
</evidence>
<dbReference type="InterPro" id="IPR050927">
    <property type="entry name" value="TRPM"/>
</dbReference>
<dbReference type="Pfam" id="PF18139">
    <property type="entry name" value="LSDAT_euk"/>
    <property type="match status" value="1"/>
</dbReference>
<evidence type="ECO:0000259" key="12">
    <source>
        <dbReference type="Pfam" id="PF16519"/>
    </source>
</evidence>
<dbReference type="PANTHER" id="PTHR13800:SF13">
    <property type="entry name" value="TRANSIENT RECEPTOR POTENTIAL CATION CHANNEL SUBFAMILY M MEMBER 1"/>
    <property type="match status" value="1"/>
</dbReference>
<dbReference type="GO" id="GO:0005261">
    <property type="term" value="F:monoatomic cation channel activity"/>
    <property type="evidence" value="ECO:0007669"/>
    <property type="project" value="UniProtKB-ARBA"/>
</dbReference>
<dbReference type="GO" id="GO:0016020">
    <property type="term" value="C:membrane"/>
    <property type="evidence" value="ECO:0007669"/>
    <property type="project" value="UniProtKB-SubCell"/>
</dbReference>
<evidence type="ECO:0000259" key="11">
    <source>
        <dbReference type="Pfam" id="PF00520"/>
    </source>
</evidence>
<evidence type="ECO:0000259" key="13">
    <source>
        <dbReference type="Pfam" id="PF18139"/>
    </source>
</evidence>
<feature type="compositionally biased region" description="Polar residues" evidence="9">
    <location>
        <begin position="1434"/>
        <end position="1446"/>
    </location>
</feature>
<feature type="compositionally biased region" description="Basic and acidic residues" evidence="9">
    <location>
        <begin position="1735"/>
        <end position="1745"/>
    </location>
</feature>
<accession>A0ABD1K265</accession>
<feature type="domain" description="TRPM SLOG" evidence="13">
    <location>
        <begin position="118"/>
        <end position="407"/>
    </location>
</feature>
<feature type="compositionally biased region" description="Basic and acidic residues" evidence="9">
    <location>
        <begin position="1"/>
        <end position="17"/>
    </location>
</feature>
<dbReference type="Gene3D" id="1.20.5.1010">
    <property type="entry name" value="TRPM, tetramerisation domain"/>
    <property type="match status" value="1"/>
</dbReference>
<dbReference type="InterPro" id="IPR041491">
    <property type="entry name" value="TRPM_SLOG"/>
</dbReference>
<dbReference type="InterPro" id="IPR005821">
    <property type="entry name" value="Ion_trans_dom"/>
</dbReference>
<evidence type="ECO:0008006" key="17">
    <source>
        <dbReference type="Google" id="ProtNLM"/>
    </source>
</evidence>
<organism evidence="15 16">
    <name type="scientific">Coilia grayii</name>
    <name type="common">Gray's grenadier anchovy</name>
    <dbReference type="NCBI Taxonomy" id="363190"/>
    <lineage>
        <taxon>Eukaryota</taxon>
        <taxon>Metazoa</taxon>
        <taxon>Chordata</taxon>
        <taxon>Craniata</taxon>
        <taxon>Vertebrata</taxon>
        <taxon>Euteleostomi</taxon>
        <taxon>Actinopterygii</taxon>
        <taxon>Neopterygii</taxon>
        <taxon>Teleostei</taxon>
        <taxon>Clupei</taxon>
        <taxon>Clupeiformes</taxon>
        <taxon>Clupeoidei</taxon>
        <taxon>Engraulidae</taxon>
        <taxon>Coilinae</taxon>
        <taxon>Coilia</taxon>
    </lineage>
</organism>
<feature type="transmembrane region" description="Helical" evidence="10">
    <location>
        <begin position="900"/>
        <end position="919"/>
    </location>
</feature>
<evidence type="ECO:0000259" key="14">
    <source>
        <dbReference type="Pfam" id="PF25508"/>
    </source>
</evidence>
<dbReference type="Pfam" id="PF25508">
    <property type="entry name" value="TRPM2"/>
    <property type="match status" value="1"/>
</dbReference>
<feature type="region of interest" description="Disordered" evidence="9">
    <location>
        <begin position="1583"/>
        <end position="1609"/>
    </location>
</feature>
<feature type="region of interest" description="Disordered" evidence="9">
    <location>
        <begin position="845"/>
        <end position="877"/>
    </location>
</feature>
<gene>
    <name evidence="15" type="ORF">ACEWY4_010532</name>
</gene>
<evidence type="ECO:0000256" key="5">
    <source>
        <dbReference type="ARBA" id="ARBA00023065"/>
    </source>
</evidence>
<feature type="region of interest" description="Disordered" evidence="9">
    <location>
        <begin position="482"/>
        <end position="519"/>
    </location>
</feature>
<feature type="region of interest" description="Disordered" evidence="9">
    <location>
        <begin position="1416"/>
        <end position="1479"/>
    </location>
</feature>
<dbReference type="Pfam" id="PF00520">
    <property type="entry name" value="Ion_trans"/>
    <property type="match status" value="1"/>
</dbReference>
<feature type="compositionally biased region" description="Polar residues" evidence="9">
    <location>
        <begin position="1367"/>
        <end position="1380"/>
    </location>
</feature>
<keyword evidence="7" id="KW-0407">Ion channel</keyword>
<name>A0ABD1K265_9TELE</name>
<evidence type="ECO:0000256" key="8">
    <source>
        <dbReference type="ARBA" id="ARBA00034269"/>
    </source>
</evidence>
<dbReference type="InterPro" id="IPR032415">
    <property type="entry name" value="TRPM_tetra"/>
</dbReference>
<feature type="region of interest" description="Disordered" evidence="9">
    <location>
        <begin position="643"/>
        <end position="665"/>
    </location>
</feature>
<comment type="caution">
    <text evidence="15">The sequence shown here is derived from an EMBL/GenBank/DDBJ whole genome shotgun (WGS) entry which is preliminary data.</text>
</comment>
<keyword evidence="6 10" id="KW-0472">Membrane</keyword>
<feature type="transmembrane region" description="Helical" evidence="10">
    <location>
        <begin position="967"/>
        <end position="985"/>
    </location>
</feature>
<protein>
    <recommendedName>
        <fullName evidence="17">Transient receptor potential cation channel subfamily M member 1-like</fullName>
    </recommendedName>
</protein>
<evidence type="ECO:0000256" key="6">
    <source>
        <dbReference type="ARBA" id="ARBA00023136"/>
    </source>
</evidence>
<dbReference type="InterPro" id="IPR057366">
    <property type="entry name" value="TRPM-like"/>
</dbReference>
<evidence type="ECO:0000256" key="7">
    <source>
        <dbReference type="ARBA" id="ARBA00023303"/>
    </source>
</evidence>
<feature type="compositionally biased region" description="Basic and acidic residues" evidence="9">
    <location>
        <begin position="1510"/>
        <end position="1526"/>
    </location>
</feature>
<evidence type="ECO:0000313" key="16">
    <source>
        <dbReference type="Proteomes" id="UP001591681"/>
    </source>
</evidence>
<feature type="region of interest" description="Disordered" evidence="9">
    <location>
        <begin position="1676"/>
        <end position="1769"/>
    </location>
</feature>
<feature type="domain" description="TRPM-like" evidence="14">
    <location>
        <begin position="528"/>
        <end position="795"/>
    </location>
</feature>
<keyword evidence="4 10" id="KW-1133">Transmembrane helix</keyword>
<evidence type="ECO:0000256" key="1">
    <source>
        <dbReference type="ARBA" id="ARBA00004141"/>
    </source>
</evidence>
<evidence type="ECO:0000313" key="15">
    <source>
        <dbReference type="EMBL" id="KAL2093220.1"/>
    </source>
</evidence>
<feature type="region of interest" description="Disordered" evidence="9">
    <location>
        <begin position="1"/>
        <end position="40"/>
    </location>
</feature>
<comment type="subcellular location">
    <subcellularLocation>
        <location evidence="1">Membrane</location>
        <topology evidence="1">Multi-pass membrane protein</topology>
    </subcellularLocation>
</comment>
<keyword evidence="16" id="KW-1185">Reference proteome</keyword>
<feature type="region of interest" description="Disordered" evidence="9">
    <location>
        <begin position="1491"/>
        <end position="1546"/>
    </location>
</feature>
<dbReference type="EMBL" id="JBHFQA010000009">
    <property type="protein sequence ID" value="KAL2093220.1"/>
    <property type="molecule type" value="Genomic_DNA"/>
</dbReference>
<proteinExistence type="predicted"/>
<feature type="compositionally biased region" description="Basic and acidic residues" evidence="9">
    <location>
        <begin position="1701"/>
        <end position="1714"/>
    </location>
</feature>
<dbReference type="Pfam" id="PF16519">
    <property type="entry name" value="TRPM_tetra"/>
    <property type="match status" value="1"/>
</dbReference>
<dbReference type="Proteomes" id="UP001591681">
    <property type="component" value="Unassembled WGS sequence"/>
</dbReference>
<evidence type="ECO:0000256" key="2">
    <source>
        <dbReference type="ARBA" id="ARBA00022448"/>
    </source>
</evidence>
<feature type="transmembrane region" description="Helical" evidence="10">
    <location>
        <begin position="1036"/>
        <end position="1056"/>
    </location>
</feature>
<evidence type="ECO:0000256" key="4">
    <source>
        <dbReference type="ARBA" id="ARBA00022989"/>
    </source>
</evidence>
<dbReference type="PANTHER" id="PTHR13800">
    <property type="entry name" value="TRANSIENT RECEPTOR POTENTIAL CATION CHANNEL, SUBFAMILY M, MEMBER 6"/>
    <property type="match status" value="1"/>
</dbReference>
<sequence>MDGPRYKDRTDRQKEQSEALWRVSVCPSEPKSVGASEPWSLGAARPQTGGCYCGQLVAQHVAIPPSGAAKPSEDGTLQPLVQVEPPQEKWTLLKHTHTFPTDTYGTIEFQGGGFINKAMYIRVSHDTKPDSLLHLMVKEWQLELPTLLISVHGGLQNFDMQPKLKQVFGKGLIKAAVTTGAWIFTGGVSTGVIRHVGDALRDHSSKSRGKVCAIGIAPWGILENKEDLIGKDVTKPYQAMSNPMSKLAVLNNSHSHFILADNGTCGKYGAEVKLRRQLEKHISLQKINTRKRAPPLPLYLYPPTYPCPTHHHSCLGQGVPLVCLIVEGGPNVISIVLESLREEPPVPVVVCDGSGRASDIVSYAHKYTEEGGLITEDARDQLLVTIQKTFNYNKGQSQQILLMVMECMKKRELITVFRMGAEGQQDIEMAILTALLKGTNASAPDQLSLALAWNRVDIARNQIFVYGLNLPPASALAYVSASATQEKPKSPQTKTKTKGRGKRGKAKAKPEPPQETDPRKLELLNWVNSLEQAMMDALVLDRVDFVKLLIENGVNMHHFLTIPRLEELYNTRLGPPNTLHVIVRDVKKGNLPPDYQITLIDIGLVMEYLMGGAYRCNYTRKGFRTLYNNLYGLKRPKALKLLGMEDDDPRPKGKKKAKKKKEEEVDIDVDDPEVSRFMYPFNELIVWAVLTKRQRMALFLWQRGEEAMAKALVACKLYKGMAHECSASELVDDISQDLDNNSKEFGQLAYELLDQSYKHDEQVAMKLLTYELKNWSNSTCLKLAVAAKHRDFIAHTCSQMLLTDMWMGTLRMGKNPGIKVIIGIIFPPTILLLDFRIGDDVGHHGADAKEGGKEKEEENKSGRDADAASKKDEEDDSKHTRRVPIMKKIYEFYNAPFTKFWFNTISYLAYLMLYNYIILVKMERWPCLQEWIVISYIITLGLEKVRQILMSEPGKLKQKISVWMEDYWNVTDFFAISTFLFGLLMRLQNEPYMGYGRVVYCVDIIFWYIRVLDIFGVNKYLGPYVMMIGKMMIDMLYFVVIMLVVLMSFGVARQAILHPDEEPTWRLARNIFYMPYWMIYGEVFADSIDRKTKIDTPCGDNIYDEDGKKLPPCIPGAFLTPAIMACYLLVANILLVNLLIAVFNNTFFEVKSISNQVWKFQRYQLIMTFHDRPIMPPPLIILSHLYIFFKRVCCRCTKKQEGELDEKDKGLKLILNAEDLKSLYEFEEQCVEEYFRQKDDEQQSSNDERIRVTHERVEDMSMRLEEVNERENTMKATLQTVDLRLAQLEDIHGRMMDALEKLAGIDHSQLKRTRSNASSLCGDQAGLLRHGSVNSSDGYSLYRYALEFEGRTLEVEKDTNRMDQLSVERQGSLGSATPSRRPSGAKEYGLTLDVVKPNVSRRRSSAVDILISPCEQTSADQAGKTEGVPADASASDQPGTPGTRTASPERAMHVSLEKSKSLRLPSQEAPRVAHTSARRAKSCVVYQAGEGVDQEVREGPGEAETQTQTERPREESPRLYPREKSSSFRAFPPDPHRLSPNSTRKAKSCIIFNPSELEPKVPKAGETGVVAVAVEKFKLEPSVSHPIGKSKSFKHHPEPQQMSPSTARKAKSCILYNPGEQGGGDGGHWAKDYGSLMELAANSSPTRSRLKSRLESKVHPGTFPQVPQMCVTVEMEVQENGGLPTPPQGQADEQAQRRRSVGGEREEMDGEHLCADNSWMPQHLRSKSWSSHPRKSLDDTMDKPKSSTSEGNILKACGDTSIKQDKTQE</sequence>